<reference evidence="1 2" key="1">
    <citation type="submission" date="2018-03" db="EMBL/GenBank/DDBJ databases">
        <title>Chitinolytic properties of Streptosporangium nondiastaticum TBG75A20.</title>
        <authorList>
            <person name="Gayathri V."/>
            <person name="Shiburaj S."/>
        </authorList>
    </citation>
    <scope>NUCLEOTIDE SEQUENCE [LARGE SCALE GENOMIC DNA]</scope>
    <source>
        <strain evidence="1 2">TBG75A20</strain>
    </source>
</reference>
<dbReference type="Gene3D" id="3.10.450.50">
    <property type="match status" value="1"/>
</dbReference>
<comment type="caution">
    <text evidence="1">The sequence shown here is derived from an EMBL/GenBank/DDBJ whole genome shotgun (WGS) entry which is preliminary data.</text>
</comment>
<keyword evidence="2" id="KW-1185">Reference proteome</keyword>
<protein>
    <submittedName>
        <fullName evidence="1">Uncharacterized protein</fullName>
    </submittedName>
</protein>
<accession>A0A9X7JPU8</accession>
<evidence type="ECO:0000313" key="2">
    <source>
        <dbReference type="Proteomes" id="UP000242427"/>
    </source>
</evidence>
<dbReference type="SUPFAM" id="SSF54427">
    <property type="entry name" value="NTF2-like"/>
    <property type="match status" value="1"/>
</dbReference>
<sequence length="88" mass="9087">MTTAEGIAAANARFLGLGLPITVRPRHVYAAGDLALLVVDREIDGTGPGGRPLRIEAAATDVTRRGADGRRRYVVDNPFGAGPGPHGA</sequence>
<name>A0A9X7JPU8_9ACTN</name>
<gene>
    <name evidence="1" type="ORF">B7P34_17715</name>
</gene>
<dbReference type="Proteomes" id="UP000242427">
    <property type="component" value="Unassembled WGS sequence"/>
</dbReference>
<dbReference type="AlphaFoldDB" id="A0A9X7JPU8"/>
<evidence type="ECO:0000313" key="1">
    <source>
        <dbReference type="EMBL" id="PSJ27421.1"/>
    </source>
</evidence>
<proteinExistence type="predicted"/>
<organism evidence="1 2">
    <name type="scientific">Streptosporangium nondiastaticum</name>
    <dbReference type="NCBI Taxonomy" id="35764"/>
    <lineage>
        <taxon>Bacteria</taxon>
        <taxon>Bacillati</taxon>
        <taxon>Actinomycetota</taxon>
        <taxon>Actinomycetes</taxon>
        <taxon>Streptosporangiales</taxon>
        <taxon>Streptosporangiaceae</taxon>
        <taxon>Streptosporangium</taxon>
    </lineage>
</organism>
<dbReference type="EMBL" id="PXWG01000043">
    <property type="protein sequence ID" value="PSJ27421.1"/>
    <property type="molecule type" value="Genomic_DNA"/>
</dbReference>
<dbReference type="InterPro" id="IPR032710">
    <property type="entry name" value="NTF2-like_dom_sf"/>
</dbReference>